<evidence type="ECO:0000259" key="1">
    <source>
        <dbReference type="Pfam" id="PF16313"/>
    </source>
</evidence>
<dbReference type="InterPro" id="IPR032534">
    <property type="entry name" value="EcxA_zinc-bd"/>
</dbReference>
<protein>
    <submittedName>
        <fullName evidence="4">Peptidase</fullName>
    </submittedName>
</protein>
<organism evidence="4 5">
    <name type="scientific">Tenacibaculum holothuriorum</name>
    <dbReference type="NCBI Taxonomy" id="1635173"/>
    <lineage>
        <taxon>Bacteria</taxon>
        <taxon>Pseudomonadati</taxon>
        <taxon>Bacteroidota</taxon>
        <taxon>Flavobacteriia</taxon>
        <taxon>Flavobacteriales</taxon>
        <taxon>Flavobacteriaceae</taxon>
        <taxon>Tenacibaculum</taxon>
    </lineage>
</organism>
<dbReference type="EMBL" id="LAPZ01000007">
    <property type="protein sequence ID" value="OSY87779.1"/>
    <property type="molecule type" value="Genomic_DNA"/>
</dbReference>
<feature type="domain" description="EcxA zinc-binding" evidence="1">
    <location>
        <begin position="394"/>
        <end position="702"/>
    </location>
</feature>
<dbReference type="STRING" id="1635173.WH52_10160"/>
<evidence type="ECO:0000313" key="5">
    <source>
        <dbReference type="Proteomes" id="UP000194221"/>
    </source>
</evidence>
<proteinExistence type="predicted"/>
<dbReference type="PANTHER" id="PTHR38478">
    <property type="entry name" value="PEPTIDASE M1A AND M12B"/>
    <property type="match status" value="1"/>
</dbReference>
<dbReference type="InterPro" id="IPR033413">
    <property type="entry name" value="DUF5117"/>
</dbReference>
<comment type="caution">
    <text evidence="4">The sequence shown here is derived from an EMBL/GenBank/DDBJ whole genome shotgun (WGS) entry which is preliminary data.</text>
</comment>
<dbReference type="Pfam" id="PF16313">
    <property type="entry name" value="DUF4953"/>
    <property type="match status" value="1"/>
</dbReference>
<dbReference type="CDD" id="cd04276">
    <property type="entry name" value="ZnMc_MMP_like_2"/>
    <property type="match status" value="1"/>
</dbReference>
<evidence type="ECO:0000313" key="4">
    <source>
        <dbReference type="EMBL" id="OSY87779.1"/>
    </source>
</evidence>
<evidence type="ECO:0000259" key="2">
    <source>
        <dbReference type="Pfam" id="PF17148"/>
    </source>
</evidence>
<dbReference type="RefSeq" id="WP_086030842.1">
    <property type="nucleotide sequence ID" value="NZ_LAPZ01000007.1"/>
</dbReference>
<dbReference type="GO" id="GO:0008237">
    <property type="term" value="F:metallopeptidase activity"/>
    <property type="evidence" value="ECO:0007669"/>
    <property type="project" value="InterPro"/>
</dbReference>
<reference evidence="4 5" key="1">
    <citation type="submission" date="2015-03" db="EMBL/GenBank/DDBJ databases">
        <title>Genome sequence of Tenacibaculum sp. S2-2, isolated from intestinal microbiota of sea cucumber, Apostichopus japonicas.</title>
        <authorList>
            <person name="Shao Z."/>
            <person name="Wang L."/>
            <person name="Li X."/>
        </authorList>
    </citation>
    <scope>NUCLEOTIDE SEQUENCE [LARGE SCALE GENOMIC DNA]</scope>
    <source>
        <strain evidence="4 5">S2-2</strain>
    </source>
</reference>
<dbReference type="PANTHER" id="PTHR38478:SF1">
    <property type="entry name" value="ZINC DEPENDENT METALLOPROTEASE DOMAIN LIPOPROTEIN"/>
    <property type="match status" value="1"/>
</dbReference>
<dbReference type="OrthoDB" id="9776599at2"/>
<feature type="domain" description="DUF5117" evidence="2">
    <location>
        <begin position="77"/>
        <end position="269"/>
    </location>
</feature>
<dbReference type="Gene3D" id="3.40.390.10">
    <property type="entry name" value="Collagenase (Catalytic Domain)"/>
    <property type="match status" value="1"/>
</dbReference>
<dbReference type="InterPro" id="IPR024079">
    <property type="entry name" value="MetalloPept_cat_dom_sf"/>
</dbReference>
<dbReference type="AlphaFoldDB" id="A0A1Y2PDG7"/>
<name>A0A1Y2PDG7_9FLAO</name>
<dbReference type="InParanoid" id="A0A1Y2PDG7"/>
<dbReference type="Pfam" id="PF17148">
    <property type="entry name" value="DUF5117"/>
    <property type="match status" value="1"/>
</dbReference>
<keyword evidence="5" id="KW-1185">Reference proteome</keyword>
<dbReference type="SUPFAM" id="SSF55486">
    <property type="entry name" value="Metalloproteases ('zincins'), catalytic domain"/>
    <property type="match status" value="1"/>
</dbReference>
<dbReference type="Proteomes" id="UP000194221">
    <property type="component" value="Unassembled WGS sequence"/>
</dbReference>
<dbReference type="InterPro" id="IPR033428">
    <property type="entry name" value="DUF5118"/>
</dbReference>
<dbReference type="Pfam" id="PF17162">
    <property type="entry name" value="DUF5118"/>
    <property type="match status" value="1"/>
</dbReference>
<feature type="domain" description="DUF5118" evidence="3">
    <location>
        <begin position="25"/>
        <end position="65"/>
    </location>
</feature>
<evidence type="ECO:0000259" key="3">
    <source>
        <dbReference type="Pfam" id="PF17162"/>
    </source>
</evidence>
<sequence>MKKYASFLLFFIVQLSLYSQFFEGKKGITKYEGFFNFYYDENTDKLFLEIDKLDTEFLYVHALSEGVGSNDIGLDRGQLGGGEVVFFKKAGNKLLLIQPNQDYRAITNNKEEKQSVKEAFAKSVLYGFVIKEQNGNSFLIDITDFLLNDTHDVSGRLQQNKQGSYRVDKNRSAVNMQRTKSFPKNVEFDMLLTFSGKPKGYNIRSVTPNAKFVTVHQHHSFVALPDNNYKTRRYDPRCGSWQTTYMDYATPVDESIVKRFITRHRLEKKNPEAKISEAKEPIIYYLDRGTPEPIRSALLDGARWWNQAFEAIGYKDAFQVKILPENADPLDVRYNMIQWVHRSTRGWSYGGSITDPRTGEIIKGHVSLGSLRIRQDFLIAQALQAPYKNGRTDDKFALEMALARIRQLSAHEVGHTLGFAHNFAASTNNRASVMDYPHPQLSLKNGEIDFSKAYAVGIGEWDKVTVAYAYQDFVSDEENQLENILDNAFSKGLRFISDQDARPKGSAHAYAHLWDNGTSAYKELENILAIRKKAIASFSKDNIKSKTPYSVLEDVFVPLYFFHRYQTDATSKLIGGLDYTYAVKGQKELIVKRVNGATERKALTSLLKTIDVKELEIPKRLLAMFPPRAYGYSRTRESFKSKTGVAFDSYGAVQTASNFTLSFLLHPDRANRLVQHKSLDENQLGFEEMIDTLLKVSFEKKHKDAYYQSLQEVINTEVLNAMFTLAMDKNIYIQVKRILNNKLNELVNKGINDIYVEMITNFKKNPSKYIKESVPKIPDGSPIGTDYKH</sequence>
<dbReference type="InterPro" id="IPR034032">
    <property type="entry name" value="Zn_MMP-like_bac"/>
</dbReference>
<gene>
    <name evidence="4" type="ORF">WH52_10160</name>
</gene>
<accession>A0A1Y2PDG7</accession>